<feature type="domain" description="Replication initiation protein-like C-terminal" evidence="1">
    <location>
        <begin position="152"/>
        <end position="280"/>
    </location>
</feature>
<organism evidence="2 3">
    <name type="scientific">Limosilactobacillus reuteri</name>
    <name type="common">Lactobacillus reuteri</name>
    <dbReference type="NCBI Taxonomy" id="1598"/>
    <lineage>
        <taxon>Bacteria</taxon>
        <taxon>Bacillati</taxon>
        <taxon>Bacillota</taxon>
        <taxon>Bacilli</taxon>
        <taxon>Lactobacillales</taxon>
        <taxon>Lactobacillaceae</taxon>
        <taxon>Limosilactobacillus</taxon>
    </lineage>
</organism>
<evidence type="ECO:0000259" key="1">
    <source>
        <dbReference type="Pfam" id="PF02486"/>
    </source>
</evidence>
<dbReference type="InterPro" id="IPR003491">
    <property type="entry name" value="REP-like_C"/>
</dbReference>
<evidence type="ECO:0000313" key="2">
    <source>
        <dbReference type="EMBL" id="CUR41258.1"/>
    </source>
</evidence>
<accession>A0A0U5FAI6</accession>
<dbReference type="AlphaFoldDB" id="A0A0U5FAI6"/>
<sequence>MCKEVVEKAPEIKVSIDRLTVVAAYPSDRLDHDMREWLKKPFVQDISDGIQVVDDSNCYQDDFGNRHAYVAPEQVAFINSPRFLKDKIRIDFNPNHGLDSEGGQWVLQLIAKLQNKHFSRCDIAFDIFNEPTAQDYQVYRFGTGKQIIMGPDGKMQTTYYGSMKSGQQIRQYNKKLEQQARHGKLVNVDSWWRVELQLRGNKIADYPSLVRKMLEEFYIPEYKSLKNPSQQAMVYSMMHEPTIYASGSENTRARWRKLLRETPKDNRLSVAMAKKFVEDFQRLEYELQSIMNRFDVVADEDDTINL</sequence>
<reference evidence="3" key="1">
    <citation type="submission" date="2015-10" db="EMBL/GenBank/DDBJ databases">
        <authorList>
            <person name="Crossman L.C."/>
        </authorList>
    </citation>
    <scope>NUCLEOTIDE SEQUENCE [LARGE SCALE GENOMIC DNA]</scope>
    <source>
        <strain evidence="3">20-2</strain>
    </source>
</reference>
<protein>
    <submittedName>
        <fullName evidence="2">Replication initiation protein</fullName>
    </submittedName>
</protein>
<evidence type="ECO:0000313" key="3">
    <source>
        <dbReference type="Proteomes" id="UP000235484"/>
    </source>
</evidence>
<dbReference type="RefSeq" id="WP_180977136.1">
    <property type="nucleotide sequence ID" value="NZ_LN887613.1"/>
</dbReference>
<proteinExistence type="predicted"/>
<dbReference type="EMBL" id="LN887613">
    <property type="protein sequence ID" value="CUR41258.1"/>
    <property type="molecule type" value="Genomic_DNA"/>
</dbReference>
<gene>
    <name evidence="2" type="ORF">LRLP16767_LR202_01320</name>
</gene>
<dbReference type="Pfam" id="PF02486">
    <property type="entry name" value="Rep_trans"/>
    <property type="match status" value="1"/>
</dbReference>
<dbReference type="Proteomes" id="UP000235484">
    <property type="component" value="Unassembled WGS sequence"/>
</dbReference>
<name>A0A0U5FAI6_LIMRT</name>